<evidence type="ECO:0000313" key="1">
    <source>
        <dbReference type="EMBL" id="MDV6236647.1"/>
    </source>
</evidence>
<proteinExistence type="predicted"/>
<reference evidence="1" key="3">
    <citation type="submission" date="2023-10" db="EMBL/GenBank/DDBJ databases">
        <authorList>
            <person name="Picardeau M."/>
            <person name="Thibeaux R."/>
        </authorList>
    </citation>
    <scope>NUCLEOTIDE SEQUENCE</scope>
    <source>
        <strain evidence="1">ATI7-C-A5</strain>
    </source>
</reference>
<gene>
    <name evidence="1" type="ORF">CH379_013535</name>
    <name evidence="2" type="ORF">CH379_11075</name>
</gene>
<comment type="caution">
    <text evidence="2">The sequence shown here is derived from an EMBL/GenBank/DDBJ whole genome shotgun (WGS) entry which is preliminary data.</text>
</comment>
<dbReference type="EMBL" id="NPEF01000102">
    <property type="protein sequence ID" value="PJZ92825.1"/>
    <property type="molecule type" value="Genomic_DNA"/>
</dbReference>
<organism evidence="2">
    <name type="scientific">Leptospira ellisii</name>
    <dbReference type="NCBI Taxonomy" id="2023197"/>
    <lineage>
        <taxon>Bacteria</taxon>
        <taxon>Pseudomonadati</taxon>
        <taxon>Spirochaetota</taxon>
        <taxon>Spirochaetia</taxon>
        <taxon>Leptospirales</taxon>
        <taxon>Leptospiraceae</taxon>
        <taxon>Leptospira</taxon>
    </lineage>
</organism>
<protein>
    <submittedName>
        <fullName evidence="2">Uncharacterized protein</fullName>
    </submittedName>
</protein>
<accession>A0A2N0B8G3</accession>
<dbReference type="Proteomes" id="UP000232122">
    <property type="component" value="Unassembled WGS sequence"/>
</dbReference>
<reference evidence="2" key="1">
    <citation type="submission" date="2017-07" db="EMBL/GenBank/DDBJ databases">
        <title>Leptospira spp. isolated from tropical soils.</title>
        <authorList>
            <person name="Thibeaux R."/>
            <person name="Iraola G."/>
            <person name="Ferres I."/>
            <person name="Bierque E."/>
            <person name="Girault D."/>
            <person name="Soupe-Gilbert M.-E."/>
            <person name="Picardeau M."/>
            <person name="Goarant C."/>
        </authorList>
    </citation>
    <scope>NUCLEOTIDE SEQUENCE [LARGE SCALE GENOMIC DNA]</scope>
    <source>
        <strain evidence="2">ATI7-C-A5</strain>
    </source>
</reference>
<accession>A0A2N0BFS2</accession>
<keyword evidence="3" id="KW-1185">Reference proteome</keyword>
<name>A0A2N0BFS2_9LEPT</name>
<dbReference type="RefSeq" id="WP_100748315.1">
    <property type="nucleotide sequence ID" value="NZ_NPEF02000015.1"/>
</dbReference>
<dbReference type="EMBL" id="NPEF02000015">
    <property type="protein sequence ID" value="MDV6236647.1"/>
    <property type="molecule type" value="Genomic_DNA"/>
</dbReference>
<sequence length="200" mass="22166">MEHTTFEKGIFTTGASVQSMLSGFGSFKTSALRMMAEEGIGEKNSAGEWEISSEKWYSTEAFLRVFKKIADKLGAAQLKAIGYKVPENAVFPPWVKDIHSAIQSIDIAFHLNHSRDGKNPMFDINTGVMQEGIGHYGYEPVEGEKKIICVCSNPYQSAFDQGIIECMATKFEPTARVSIDESKPMRSKGASSDTFVITWM</sequence>
<evidence type="ECO:0000313" key="2">
    <source>
        <dbReference type="EMBL" id="PJZ92825.1"/>
    </source>
</evidence>
<evidence type="ECO:0000313" key="3">
    <source>
        <dbReference type="Proteomes" id="UP000232122"/>
    </source>
</evidence>
<dbReference type="AlphaFoldDB" id="A0A2N0BFS2"/>
<reference evidence="1 3" key="2">
    <citation type="journal article" date="2018" name="Microb. Genom.">
        <title>Deciphering the unexplored Leptospira diversity from soils uncovers genomic evolution to virulence.</title>
        <authorList>
            <person name="Thibeaux R."/>
            <person name="Iraola G."/>
            <person name="Ferres I."/>
            <person name="Bierque E."/>
            <person name="Girault D."/>
            <person name="Soupe-Gilbert M.E."/>
            <person name="Picardeau M."/>
            <person name="Goarant C."/>
        </authorList>
    </citation>
    <scope>NUCLEOTIDE SEQUENCE [LARGE SCALE GENOMIC DNA]</scope>
    <source>
        <strain evidence="1 3">ATI7-C-A5</strain>
    </source>
</reference>
<dbReference type="OrthoDB" id="5380756at2"/>